<gene>
    <name evidence="2" type="ORF">GALL_338920</name>
</gene>
<evidence type="ECO:0000256" key="1">
    <source>
        <dbReference type="SAM" id="MobiDB-lite"/>
    </source>
</evidence>
<comment type="caution">
    <text evidence="2">The sequence shown here is derived from an EMBL/GenBank/DDBJ whole genome shotgun (WGS) entry which is preliminary data.</text>
</comment>
<proteinExistence type="predicted"/>
<protein>
    <submittedName>
        <fullName evidence="2">Uncharacterized protein</fullName>
    </submittedName>
</protein>
<feature type="compositionally biased region" description="Basic residues" evidence="1">
    <location>
        <begin position="9"/>
        <end position="20"/>
    </location>
</feature>
<feature type="region of interest" description="Disordered" evidence="1">
    <location>
        <begin position="1"/>
        <end position="54"/>
    </location>
</feature>
<dbReference type="AlphaFoldDB" id="A0A1J5QWR9"/>
<accession>A0A1J5QWR9</accession>
<evidence type="ECO:0000313" key="2">
    <source>
        <dbReference type="EMBL" id="OIQ84295.1"/>
    </source>
</evidence>
<dbReference type="EMBL" id="MLJW01000629">
    <property type="protein sequence ID" value="OIQ84295.1"/>
    <property type="molecule type" value="Genomic_DNA"/>
</dbReference>
<name>A0A1J5QWR9_9ZZZZ</name>
<feature type="region of interest" description="Disordered" evidence="1">
    <location>
        <begin position="248"/>
        <end position="280"/>
    </location>
</feature>
<reference evidence="2" key="1">
    <citation type="submission" date="2016-10" db="EMBL/GenBank/DDBJ databases">
        <title>Sequence of Gallionella enrichment culture.</title>
        <authorList>
            <person name="Poehlein A."/>
            <person name="Muehling M."/>
            <person name="Daniel R."/>
        </authorList>
    </citation>
    <scope>NUCLEOTIDE SEQUENCE</scope>
</reference>
<sequence>MLPWGTTTMRRRRHPTRRWRPGKEPSRQGRGRQAPQEPAEGRHGRAPRRQPPGAERKGLDIVVLEHLACLFGHQVLLDSGVQQLFDRTAPDLQPFGARGVAAVLSGHAAPAGAVDDHIGSATVDTNRTLSHWGCGWVSFASAPTSPAALAWHAALAHETAARCDAAHVCQPACDAGRRARSDIRTGGLEQGRFLDPRTRGPARPRCSATHRPGACTGIFSGSHRLRGCCRVYPGHFVCVPAGGIAGQPEASGTPGPSFRRQPTQRHHAASQIDPLTRTIS</sequence>
<organism evidence="2">
    <name type="scientific">mine drainage metagenome</name>
    <dbReference type="NCBI Taxonomy" id="410659"/>
    <lineage>
        <taxon>unclassified sequences</taxon>
        <taxon>metagenomes</taxon>
        <taxon>ecological metagenomes</taxon>
    </lineage>
</organism>